<dbReference type="AlphaFoldDB" id="F6DBC4"/>
<dbReference type="STRING" id="717773.Thicy_0459"/>
<dbReference type="SUPFAM" id="SSF54534">
    <property type="entry name" value="FKBP-like"/>
    <property type="match status" value="1"/>
</dbReference>
<accession>F6DBC4</accession>
<dbReference type="GO" id="GO:0003755">
    <property type="term" value="F:peptidyl-prolyl cis-trans isomerase activity"/>
    <property type="evidence" value="ECO:0007669"/>
    <property type="project" value="UniProtKB-UniRule"/>
</dbReference>
<dbReference type="GO" id="GO:0006457">
    <property type="term" value="P:protein folding"/>
    <property type="evidence" value="ECO:0007669"/>
    <property type="project" value="InterPro"/>
</dbReference>
<feature type="chain" id="PRO_5003338647" description="Peptidyl-prolyl cis-trans isomerase" evidence="9">
    <location>
        <begin position="24"/>
        <end position="234"/>
    </location>
</feature>
<evidence type="ECO:0000256" key="2">
    <source>
        <dbReference type="ARBA" id="ARBA00006577"/>
    </source>
</evidence>
<comment type="catalytic activity">
    <reaction evidence="1 6 7">
        <text>[protein]-peptidylproline (omega=180) = [protein]-peptidylproline (omega=0)</text>
        <dbReference type="Rhea" id="RHEA:16237"/>
        <dbReference type="Rhea" id="RHEA-COMP:10747"/>
        <dbReference type="Rhea" id="RHEA-COMP:10748"/>
        <dbReference type="ChEBI" id="CHEBI:83833"/>
        <dbReference type="ChEBI" id="CHEBI:83834"/>
        <dbReference type="EC" id="5.2.1.8"/>
    </reaction>
</comment>
<dbReference type="InterPro" id="IPR001179">
    <property type="entry name" value="PPIase_FKBP_dom"/>
</dbReference>
<feature type="domain" description="PPIase FKBP-type" evidence="10">
    <location>
        <begin position="146"/>
        <end position="232"/>
    </location>
</feature>
<name>F6DBC4_THICA</name>
<dbReference type="Pfam" id="PF00254">
    <property type="entry name" value="FKBP_C"/>
    <property type="match status" value="1"/>
</dbReference>
<organism evidence="11 12">
    <name type="scientific">Thiomicrospira cyclica (strain DSM 14477 / JCM 11371 / ALM1)</name>
    <name type="common">Thioalkalimicrobium cyclicum</name>
    <dbReference type="NCBI Taxonomy" id="717773"/>
    <lineage>
        <taxon>Bacteria</taxon>
        <taxon>Pseudomonadati</taxon>
        <taxon>Pseudomonadota</taxon>
        <taxon>Gammaproteobacteria</taxon>
        <taxon>Thiotrichales</taxon>
        <taxon>Piscirickettsiaceae</taxon>
        <taxon>Thiomicrospira</taxon>
    </lineage>
</organism>
<keyword evidence="3 9" id="KW-0732">Signal</keyword>
<dbReference type="Proteomes" id="UP000009232">
    <property type="component" value="Chromosome"/>
</dbReference>
<proteinExistence type="inferred from homology"/>
<dbReference type="HOGENOM" id="CLU_013615_0_1_6"/>
<dbReference type="Gene3D" id="1.10.287.460">
    <property type="entry name" value="Peptidyl-prolyl cis-trans isomerase, FKBP-type, N-terminal domain"/>
    <property type="match status" value="1"/>
</dbReference>
<gene>
    <name evidence="11" type="ordered locus">Thicy_0459</name>
</gene>
<dbReference type="eggNOG" id="COG0545">
    <property type="taxonomic scope" value="Bacteria"/>
</dbReference>
<evidence type="ECO:0000313" key="11">
    <source>
        <dbReference type="EMBL" id="AEG31232.1"/>
    </source>
</evidence>
<feature type="signal peptide" evidence="9">
    <location>
        <begin position="1"/>
        <end position="23"/>
    </location>
</feature>
<dbReference type="PROSITE" id="PS50059">
    <property type="entry name" value="FKBP_PPIASE"/>
    <property type="match status" value="1"/>
</dbReference>
<dbReference type="OrthoDB" id="9814548at2"/>
<dbReference type="GO" id="GO:0016020">
    <property type="term" value="C:membrane"/>
    <property type="evidence" value="ECO:0007669"/>
    <property type="project" value="InterPro"/>
</dbReference>
<dbReference type="InterPro" id="IPR036944">
    <property type="entry name" value="PPIase_FKBP_N_sf"/>
</dbReference>
<dbReference type="PANTHER" id="PTHR43811">
    <property type="entry name" value="FKBP-TYPE PEPTIDYL-PROLYL CIS-TRANS ISOMERASE FKPA"/>
    <property type="match status" value="1"/>
</dbReference>
<keyword evidence="4 6" id="KW-0697">Rotamase</keyword>
<protein>
    <recommendedName>
        <fullName evidence="7">Peptidyl-prolyl cis-trans isomerase</fullName>
        <ecNumber evidence="7">5.2.1.8</ecNumber>
    </recommendedName>
</protein>
<keyword evidence="12" id="KW-1185">Reference proteome</keyword>
<evidence type="ECO:0000256" key="4">
    <source>
        <dbReference type="ARBA" id="ARBA00023110"/>
    </source>
</evidence>
<evidence type="ECO:0000256" key="7">
    <source>
        <dbReference type="RuleBase" id="RU003915"/>
    </source>
</evidence>
<evidence type="ECO:0000256" key="5">
    <source>
        <dbReference type="ARBA" id="ARBA00023235"/>
    </source>
</evidence>
<dbReference type="EC" id="5.2.1.8" evidence="7"/>
<evidence type="ECO:0000313" key="12">
    <source>
        <dbReference type="Proteomes" id="UP000009232"/>
    </source>
</evidence>
<evidence type="ECO:0000256" key="8">
    <source>
        <dbReference type="SAM" id="Coils"/>
    </source>
</evidence>
<dbReference type="EMBL" id="CP002776">
    <property type="protein sequence ID" value="AEG31232.1"/>
    <property type="molecule type" value="Genomic_DNA"/>
</dbReference>
<evidence type="ECO:0000259" key="10">
    <source>
        <dbReference type="PROSITE" id="PS50059"/>
    </source>
</evidence>
<evidence type="ECO:0000256" key="9">
    <source>
        <dbReference type="SAM" id="SignalP"/>
    </source>
</evidence>
<reference evidence="11 12" key="1">
    <citation type="submission" date="2011-05" db="EMBL/GenBank/DDBJ databases">
        <title>Complete sequence of Thioalkalimicrobium cyclicum ALM1.</title>
        <authorList>
            <consortium name="US DOE Joint Genome Institute"/>
            <person name="Lucas S."/>
            <person name="Han J."/>
            <person name="Lapidus A."/>
            <person name="Cheng J.-F."/>
            <person name="Goodwin L."/>
            <person name="Pitluck S."/>
            <person name="Peters L."/>
            <person name="Mikhailova N."/>
            <person name="Davenport K."/>
            <person name="Han C."/>
            <person name="Tapia R."/>
            <person name="Land M."/>
            <person name="Hauser L."/>
            <person name="Kyrpides N."/>
            <person name="Ivanova N."/>
            <person name="Pagani I."/>
            <person name="Kappler U."/>
            <person name="Woyke T."/>
        </authorList>
    </citation>
    <scope>NUCLEOTIDE SEQUENCE [LARGE SCALE GENOMIC DNA]</scope>
    <source>
        <strain evidence="12">DSM 14477 / JCM 11371 / ALM1</strain>
    </source>
</reference>
<keyword evidence="5 6" id="KW-0413">Isomerase</keyword>
<dbReference type="Gene3D" id="3.10.50.40">
    <property type="match status" value="1"/>
</dbReference>
<keyword evidence="8" id="KW-0175">Coiled coil</keyword>
<sequence>MRFKQKLLTSFILSLGITASVNASQSSPLNSTLEQASYAVGVDLANNLQMQGINLDTDAFLLGLRDSLTAQNLKLTADEMQAALTRFQEELELSRNSELQALAEQNLAKGEAFLAENAQKEGVVTLPSGVQYRIIEEGEGPNPTTEDVIIAHYRGELIDGTEFDSSYNRGVPIQFALANVIPGWQEVIQLMQPGATWQVFIPSDMAYGLQGAGNMIGPNETLIFEINFIVTAAD</sequence>
<evidence type="ECO:0000256" key="1">
    <source>
        <dbReference type="ARBA" id="ARBA00000971"/>
    </source>
</evidence>
<dbReference type="KEGG" id="tcy:Thicy_0459"/>
<evidence type="ECO:0000256" key="6">
    <source>
        <dbReference type="PROSITE-ProRule" id="PRU00277"/>
    </source>
</evidence>
<dbReference type="PANTHER" id="PTHR43811:SF57">
    <property type="entry name" value="FKBP-TYPE PEPTIDYL-PROLYL CIS-TRANS ISOMERASE FKPA-RELATED"/>
    <property type="match status" value="1"/>
</dbReference>
<evidence type="ECO:0000256" key="3">
    <source>
        <dbReference type="ARBA" id="ARBA00022729"/>
    </source>
</evidence>
<dbReference type="Pfam" id="PF01346">
    <property type="entry name" value="FKBP_N"/>
    <property type="match status" value="1"/>
</dbReference>
<dbReference type="InterPro" id="IPR000774">
    <property type="entry name" value="PPIase_FKBP_N"/>
</dbReference>
<dbReference type="InterPro" id="IPR008104">
    <property type="entry name" value="INFPOTNTIATR"/>
</dbReference>
<feature type="coiled-coil region" evidence="8">
    <location>
        <begin position="70"/>
        <end position="97"/>
    </location>
</feature>
<comment type="similarity">
    <text evidence="2 7">Belongs to the FKBP-type PPIase family.</text>
</comment>
<dbReference type="RefSeq" id="WP_013835013.1">
    <property type="nucleotide sequence ID" value="NC_015581.1"/>
</dbReference>
<dbReference type="InterPro" id="IPR046357">
    <property type="entry name" value="PPIase_dom_sf"/>
</dbReference>
<dbReference type="PRINTS" id="PR01730">
    <property type="entry name" value="INFPOTNTIATR"/>
</dbReference>